<feature type="compositionally biased region" description="Polar residues" evidence="3">
    <location>
        <begin position="1"/>
        <end position="10"/>
    </location>
</feature>
<keyword evidence="5" id="KW-1185">Reference proteome</keyword>
<dbReference type="FunCoup" id="A0A6I9RKX7">
    <property type="interactions" value="1478"/>
</dbReference>
<dbReference type="AlphaFoldDB" id="A0A6I9RKX7"/>
<dbReference type="GeneID" id="105050143"/>
<dbReference type="PANTHER" id="PTHR47838:SF1">
    <property type="entry name" value="21.7 KDA CLASS VI HEAT SHOCK PROTEIN"/>
    <property type="match status" value="1"/>
</dbReference>
<dbReference type="PROSITE" id="PS01031">
    <property type="entry name" value="SHSP"/>
    <property type="match status" value="1"/>
</dbReference>
<reference evidence="6" key="1">
    <citation type="submission" date="2025-08" db="UniProtKB">
        <authorList>
            <consortium name="RefSeq"/>
        </authorList>
    </citation>
    <scope>IDENTIFICATION</scope>
</reference>
<protein>
    <submittedName>
        <fullName evidence="6">22.3 kDa class VI heat shock protein isoform X1</fullName>
    </submittedName>
</protein>
<gene>
    <name evidence="6" type="primary">LOC105050143</name>
</gene>
<evidence type="ECO:0000256" key="3">
    <source>
        <dbReference type="SAM" id="MobiDB-lite"/>
    </source>
</evidence>
<evidence type="ECO:0000256" key="2">
    <source>
        <dbReference type="RuleBase" id="RU003616"/>
    </source>
</evidence>
<dbReference type="KEGG" id="egu:105050143"/>
<evidence type="ECO:0000313" key="5">
    <source>
        <dbReference type="Proteomes" id="UP000504607"/>
    </source>
</evidence>
<keyword evidence="6" id="KW-0346">Stress response</keyword>
<organism evidence="5 6">
    <name type="scientific">Elaeis guineensis var. tenera</name>
    <name type="common">Oil palm</name>
    <dbReference type="NCBI Taxonomy" id="51953"/>
    <lineage>
        <taxon>Eukaryota</taxon>
        <taxon>Viridiplantae</taxon>
        <taxon>Streptophyta</taxon>
        <taxon>Embryophyta</taxon>
        <taxon>Tracheophyta</taxon>
        <taxon>Spermatophyta</taxon>
        <taxon>Magnoliopsida</taxon>
        <taxon>Liliopsida</taxon>
        <taxon>Arecaceae</taxon>
        <taxon>Arecoideae</taxon>
        <taxon>Cocoseae</taxon>
        <taxon>Elaeidinae</taxon>
        <taxon>Elaeis</taxon>
    </lineage>
</organism>
<dbReference type="OrthoDB" id="1431247at2759"/>
<evidence type="ECO:0000313" key="6">
    <source>
        <dbReference type="RefSeq" id="XP_010928348.2"/>
    </source>
</evidence>
<feature type="domain" description="SHSP" evidence="4">
    <location>
        <begin position="86"/>
        <end position="202"/>
    </location>
</feature>
<feature type="region of interest" description="Disordered" evidence="3">
    <location>
        <begin position="1"/>
        <end position="22"/>
    </location>
</feature>
<name>A0A6I9RKX7_ELAGV</name>
<dbReference type="RefSeq" id="XP_010928348.2">
    <property type="nucleotide sequence ID" value="XM_010930046.3"/>
</dbReference>
<sequence>MQLSCQSSAMSPRRVLEVRPGDQDSQKWRVSLSEDAFDSFIARGGDAARKVFGEGSLFSPLLFGKFFDPADAFPLWEFDSATLLAGLRSASKTSVDWDETDSEYFVRAELPVGARNCDVEICGEKGKVIEITGKWRGRESDSRDWKTGRWWEHGYVRRLELPENANWRKMEAYIDNDNFIGIKIPKNISEGNIHQKNAVEPKE</sequence>
<dbReference type="Gene3D" id="2.60.40.790">
    <property type="match status" value="1"/>
</dbReference>
<proteinExistence type="inferred from homology"/>
<dbReference type="InterPro" id="IPR002068">
    <property type="entry name" value="A-crystallin/Hsp20_dom"/>
</dbReference>
<dbReference type="InParanoid" id="A0A6I9RKX7"/>
<dbReference type="InterPro" id="IPR008978">
    <property type="entry name" value="HSP20-like_chaperone"/>
</dbReference>
<evidence type="ECO:0000256" key="1">
    <source>
        <dbReference type="PROSITE-ProRule" id="PRU00285"/>
    </source>
</evidence>
<dbReference type="Proteomes" id="UP000504607">
    <property type="component" value="Chromosome 1"/>
</dbReference>
<dbReference type="SUPFAM" id="SSF49764">
    <property type="entry name" value="HSP20-like chaperones"/>
    <property type="match status" value="1"/>
</dbReference>
<accession>A0A6I9RKX7</accession>
<dbReference type="Pfam" id="PF00011">
    <property type="entry name" value="HSP20"/>
    <property type="match status" value="1"/>
</dbReference>
<comment type="similarity">
    <text evidence="1 2">Belongs to the small heat shock protein (HSP20) family.</text>
</comment>
<evidence type="ECO:0000259" key="4">
    <source>
        <dbReference type="PROSITE" id="PS01031"/>
    </source>
</evidence>
<dbReference type="PANTHER" id="PTHR47838">
    <property type="entry name" value="21.7 KDA CLASS VI HEAT SHOCK PROTEIN"/>
    <property type="match status" value="1"/>
</dbReference>